<organism evidence="6 7">
    <name type="scientific">Phyllobacterium myrsinacearum</name>
    <dbReference type="NCBI Taxonomy" id="28101"/>
    <lineage>
        <taxon>Bacteria</taxon>
        <taxon>Pseudomonadati</taxon>
        <taxon>Pseudomonadota</taxon>
        <taxon>Alphaproteobacteria</taxon>
        <taxon>Hyphomicrobiales</taxon>
        <taxon>Phyllobacteriaceae</taxon>
        <taxon>Phyllobacterium</taxon>
    </lineage>
</organism>
<proteinExistence type="predicted"/>
<protein>
    <recommendedName>
        <fullName evidence="8">MAPEG family protein</fullName>
    </recommendedName>
</protein>
<gene>
    <name evidence="6" type="ORF">C5750_22115</name>
</gene>
<dbReference type="RefSeq" id="WP_105736845.1">
    <property type="nucleotide sequence ID" value="NZ_PVBT01000008.1"/>
</dbReference>
<feature type="transmembrane region" description="Helical" evidence="5">
    <location>
        <begin position="116"/>
        <end position="137"/>
    </location>
</feature>
<dbReference type="EMBL" id="PVBT01000008">
    <property type="protein sequence ID" value="PRD50036.1"/>
    <property type="molecule type" value="Genomic_DNA"/>
</dbReference>
<evidence type="ECO:0000256" key="1">
    <source>
        <dbReference type="ARBA" id="ARBA00004370"/>
    </source>
</evidence>
<dbReference type="InterPro" id="IPR023352">
    <property type="entry name" value="MAPEG-like_dom_sf"/>
</dbReference>
<dbReference type="AlphaFoldDB" id="A0A2S9JB56"/>
<keyword evidence="4 5" id="KW-0472">Membrane</keyword>
<comment type="caution">
    <text evidence="6">The sequence shown here is derived from an EMBL/GenBank/DDBJ whole genome shotgun (WGS) entry which is preliminary data.</text>
</comment>
<name>A0A2S9JB56_9HYPH</name>
<sequence length="141" mass="15706">MPQTAIFWPMIALTALVYIVYGLVFLRRMEAVKSGQASPRDFKLPLKEPETSATVIRNLINLYELPVLFYAVCISLYVVNGASFLAVIVAWLFVAARVAHTVVHVTSNRLRLRQPIFTIGFVLNGILWVILALHLAIPATA</sequence>
<evidence type="ECO:0000256" key="4">
    <source>
        <dbReference type="ARBA" id="ARBA00023136"/>
    </source>
</evidence>
<evidence type="ECO:0000256" key="5">
    <source>
        <dbReference type="SAM" id="Phobius"/>
    </source>
</evidence>
<evidence type="ECO:0000313" key="7">
    <source>
        <dbReference type="Proteomes" id="UP000238563"/>
    </source>
</evidence>
<feature type="transmembrane region" description="Helical" evidence="5">
    <location>
        <begin position="67"/>
        <end position="96"/>
    </location>
</feature>
<evidence type="ECO:0000256" key="3">
    <source>
        <dbReference type="ARBA" id="ARBA00022989"/>
    </source>
</evidence>
<dbReference type="Proteomes" id="UP000238563">
    <property type="component" value="Unassembled WGS sequence"/>
</dbReference>
<feature type="transmembrane region" description="Helical" evidence="5">
    <location>
        <begin position="6"/>
        <end position="26"/>
    </location>
</feature>
<dbReference type="OrthoDB" id="5516290at2"/>
<evidence type="ECO:0000256" key="2">
    <source>
        <dbReference type="ARBA" id="ARBA00022692"/>
    </source>
</evidence>
<dbReference type="Pfam" id="PF01124">
    <property type="entry name" value="MAPEG"/>
    <property type="match status" value="1"/>
</dbReference>
<dbReference type="Gene3D" id="1.20.120.550">
    <property type="entry name" value="Membrane associated eicosanoid/glutathione metabolism-like domain"/>
    <property type="match status" value="1"/>
</dbReference>
<evidence type="ECO:0008006" key="8">
    <source>
        <dbReference type="Google" id="ProtNLM"/>
    </source>
</evidence>
<reference evidence="6 7" key="1">
    <citation type="submission" date="2018-02" db="EMBL/GenBank/DDBJ databases">
        <title>The draft genome of Phyllobacterium myrsinacearum DSM5892.</title>
        <authorList>
            <person name="Li L."/>
            <person name="Liu L."/>
            <person name="Zhang X."/>
            <person name="Wang T."/>
        </authorList>
    </citation>
    <scope>NUCLEOTIDE SEQUENCE [LARGE SCALE GENOMIC DNA]</scope>
    <source>
        <strain evidence="6 7">DSM 5892</strain>
    </source>
</reference>
<keyword evidence="2 5" id="KW-0812">Transmembrane</keyword>
<dbReference type="InterPro" id="IPR001129">
    <property type="entry name" value="Membr-assoc_MAPEG"/>
</dbReference>
<dbReference type="SUPFAM" id="SSF161084">
    <property type="entry name" value="MAPEG domain-like"/>
    <property type="match status" value="1"/>
</dbReference>
<evidence type="ECO:0000313" key="6">
    <source>
        <dbReference type="EMBL" id="PRD50036.1"/>
    </source>
</evidence>
<dbReference type="GO" id="GO:0016020">
    <property type="term" value="C:membrane"/>
    <property type="evidence" value="ECO:0007669"/>
    <property type="project" value="UniProtKB-SubCell"/>
</dbReference>
<keyword evidence="3 5" id="KW-1133">Transmembrane helix</keyword>
<comment type="subcellular location">
    <subcellularLocation>
        <location evidence="1">Membrane</location>
    </subcellularLocation>
</comment>
<accession>A0A2S9JB56</accession>
<keyword evidence="7" id="KW-1185">Reference proteome</keyword>